<gene>
    <name evidence="1" type="ORF">WN944_003173</name>
</gene>
<accession>A0AAP0QKW4</accession>
<comment type="caution">
    <text evidence="1">The sequence shown here is derived from an EMBL/GenBank/DDBJ whole genome shotgun (WGS) entry which is preliminary data.</text>
</comment>
<evidence type="ECO:0000313" key="1">
    <source>
        <dbReference type="EMBL" id="KAK9192481.1"/>
    </source>
</evidence>
<dbReference type="Proteomes" id="UP001428341">
    <property type="component" value="Unassembled WGS sequence"/>
</dbReference>
<proteinExistence type="predicted"/>
<keyword evidence="2" id="KW-1185">Reference proteome</keyword>
<dbReference type="AlphaFoldDB" id="A0AAP0QKW4"/>
<protein>
    <submittedName>
        <fullName evidence="1">Uncharacterized protein</fullName>
    </submittedName>
</protein>
<reference evidence="1 2" key="1">
    <citation type="submission" date="2024-05" db="EMBL/GenBank/DDBJ databases">
        <title>Haplotype-resolved chromosome-level genome assembly of Huyou (Citrus changshanensis).</title>
        <authorList>
            <person name="Miao C."/>
            <person name="Chen W."/>
            <person name="Wu Y."/>
            <person name="Wang L."/>
            <person name="Zhao S."/>
            <person name="Grierson D."/>
            <person name="Xu C."/>
            <person name="Chen K."/>
        </authorList>
    </citation>
    <scope>NUCLEOTIDE SEQUENCE [LARGE SCALE GENOMIC DNA]</scope>
    <source>
        <strain evidence="1">01-14</strain>
        <tissue evidence="1">Leaf</tissue>
    </source>
</reference>
<dbReference type="EMBL" id="JBCGBO010000006">
    <property type="protein sequence ID" value="KAK9192481.1"/>
    <property type="molecule type" value="Genomic_DNA"/>
</dbReference>
<sequence>MNLEYFLQKNSHLETKVPGTIDSQEKASTVSLEDKLAGIFPARELFERNRASNLSRRPNSRGISPWIVLFSRAVTLLCLRPHVMPSHSQKWRESFHELRIP</sequence>
<name>A0AAP0QKW4_9ROSI</name>
<evidence type="ECO:0000313" key="2">
    <source>
        <dbReference type="Proteomes" id="UP001428341"/>
    </source>
</evidence>
<organism evidence="1 2">
    <name type="scientific">Citrus x changshan-huyou</name>
    <dbReference type="NCBI Taxonomy" id="2935761"/>
    <lineage>
        <taxon>Eukaryota</taxon>
        <taxon>Viridiplantae</taxon>
        <taxon>Streptophyta</taxon>
        <taxon>Embryophyta</taxon>
        <taxon>Tracheophyta</taxon>
        <taxon>Spermatophyta</taxon>
        <taxon>Magnoliopsida</taxon>
        <taxon>eudicotyledons</taxon>
        <taxon>Gunneridae</taxon>
        <taxon>Pentapetalae</taxon>
        <taxon>rosids</taxon>
        <taxon>malvids</taxon>
        <taxon>Sapindales</taxon>
        <taxon>Rutaceae</taxon>
        <taxon>Aurantioideae</taxon>
        <taxon>Citrus</taxon>
    </lineage>
</organism>